<dbReference type="RefSeq" id="WP_301812439.1">
    <property type="nucleotide sequence ID" value="NZ_JAUJZH010000015.1"/>
</dbReference>
<evidence type="ECO:0000313" key="6">
    <source>
        <dbReference type="Proteomes" id="UP001169027"/>
    </source>
</evidence>
<accession>A0ABT8S8U9</accession>
<keyword evidence="6" id="KW-1185">Reference proteome</keyword>
<evidence type="ECO:0000256" key="2">
    <source>
        <dbReference type="ARBA" id="ARBA00022670"/>
    </source>
</evidence>
<sequence>MIVEKRLTLAASGVTKFISSGKRKVRGYASTASVDRVGDVVLPRGGTWTLPLPLLLQHVHSDPIGLVRSIEVRGDGLWIEAELVEGIGKADEAWAMIEAGLLGAFSIGFQALKSEPLPTGGLKFVSWSLYEISVVTIPAQPEARIQRSTDGAVKLISAGIPLISARQKP</sequence>
<dbReference type="EMBL" id="JAUKVY010000015">
    <property type="protein sequence ID" value="MDO1534662.1"/>
    <property type="molecule type" value="Genomic_DNA"/>
</dbReference>
<reference evidence="5" key="1">
    <citation type="submission" date="2023-06" db="EMBL/GenBank/DDBJ databases">
        <authorList>
            <person name="Jiang Y."/>
            <person name="Liu Q."/>
        </authorList>
    </citation>
    <scope>NUCLEOTIDE SEQUENCE</scope>
    <source>
        <strain evidence="5">CGMCC 1.12090</strain>
    </source>
</reference>
<evidence type="ECO:0000259" key="4">
    <source>
        <dbReference type="Pfam" id="PF04586"/>
    </source>
</evidence>
<dbReference type="Proteomes" id="UP001169027">
    <property type="component" value="Unassembled WGS sequence"/>
</dbReference>
<organism evidence="5 6">
    <name type="scientific">Variovorax ginsengisoli</name>
    <dbReference type="NCBI Taxonomy" id="363844"/>
    <lineage>
        <taxon>Bacteria</taxon>
        <taxon>Pseudomonadati</taxon>
        <taxon>Pseudomonadota</taxon>
        <taxon>Betaproteobacteria</taxon>
        <taxon>Burkholderiales</taxon>
        <taxon>Comamonadaceae</taxon>
        <taxon>Variovorax</taxon>
    </lineage>
</organism>
<dbReference type="GO" id="GO:0006508">
    <property type="term" value="P:proteolysis"/>
    <property type="evidence" value="ECO:0007669"/>
    <property type="project" value="UniProtKB-KW"/>
</dbReference>
<keyword evidence="2 5" id="KW-0645">Protease</keyword>
<proteinExistence type="predicted"/>
<evidence type="ECO:0000256" key="1">
    <source>
        <dbReference type="ARBA" id="ARBA00022612"/>
    </source>
</evidence>
<evidence type="ECO:0000256" key="3">
    <source>
        <dbReference type="ARBA" id="ARBA00022801"/>
    </source>
</evidence>
<evidence type="ECO:0000313" key="5">
    <source>
        <dbReference type="EMBL" id="MDO1534662.1"/>
    </source>
</evidence>
<keyword evidence="1" id="KW-1188">Viral release from host cell</keyword>
<name>A0ABT8S8U9_9BURK</name>
<dbReference type="GO" id="GO:0008233">
    <property type="term" value="F:peptidase activity"/>
    <property type="evidence" value="ECO:0007669"/>
    <property type="project" value="UniProtKB-KW"/>
</dbReference>
<feature type="domain" description="Prohead serine protease" evidence="4">
    <location>
        <begin position="24"/>
        <end position="148"/>
    </location>
</feature>
<protein>
    <submittedName>
        <fullName evidence="5">HK97 family phage prohead protease</fullName>
    </submittedName>
</protein>
<gene>
    <name evidence="5" type="ORF">Q2T77_20430</name>
</gene>
<dbReference type="InterPro" id="IPR054613">
    <property type="entry name" value="Peptidase_S78_dom"/>
</dbReference>
<keyword evidence="3" id="KW-0378">Hydrolase</keyword>
<comment type="caution">
    <text evidence="5">The sequence shown here is derived from an EMBL/GenBank/DDBJ whole genome shotgun (WGS) entry which is preliminary data.</text>
</comment>
<dbReference type="Pfam" id="PF04586">
    <property type="entry name" value="Peptidase_S78"/>
    <property type="match status" value="1"/>
</dbReference>